<evidence type="ECO:0000313" key="2">
    <source>
        <dbReference type="Proteomes" id="UP001153076"/>
    </source>
</evidence>
<comment type="caution">
    <text evidence="1">The sequence shown here is derived from an EMBL/GenBank/DDBJ whole genome shotgun (WGS) entry which is preliminary data.</text>
</comment>
<reference evidence="1" key="1">
    <citation type="submission" date="2022-04" db="EMBL/GenBank/DDBJ databases">
        <title>Carnegiea gigantea Genome sequencing and assembly v2.</title>
        <authorList>
            <person name="Copetti D."/>
            <person name="Sanderson M.J."/>
            <person name="Burquez A."/>
            <person name="Wojciechowski M.F."/>
        </authorList>
    </citation>
    <scope>NUCLEOTIDE SEQUENCE</scope>
    <source>
        <strain evidence="1">SGP5-SGP5p</strain>
        <tissue evidence="1">Aerial part</tissue>
    </source>
</reference>
<dbReference type="Proteomes" id="UP001153076">
    <property type="component" value="Unassembled WGS sequence"/>
</dbReference>
<evidence type="ECO:0000313" key="1">
    <source>
        <dbReference type="EMBL" id="KAJ8421261.1"/>
    </source>
</evidence>
<name>A0A9Q1GLB2_9CARY</name>
<proteinExistence type="predicted"/>
<dbReference type="EMBL" id="JAKOGI010002828">
    <property type="protein sequence ID" value="KAJ8421261.1"/>
    <property type="molecule type" value="Genomic_DNA"/>
</dbReference>
<gene>
    <name evidence="1" type="ORF">Cgig2_004341</name>
</gene>
<protein>
    <submittedName>
        <fullName evidence="1">Uncharacterized protein</fullName>
    </submittedName>
</protein>
<keyword evidence="2" id="KW-1185">Reference proteome</keyword>
<dbReference type="AlphaFoldDB" id="A0A9Q1GLB2"/>
<accession>A0A9Q1GLB2</accession>
<sequence length="203" mass="23500">MLVDSDKTQPPSQPLDHSMISMMIESFLMVHQMQWAIQVPWRFFAMRVYGLTITKYLIKSLYVSKATIGLFTHIGVEHASVMEEAYWDIGKNRLKDMVCKVSKNKPIDVLSWLSPDYHKQTSTGFLKRSRQSALNKVTMPKAGTRISFNFCNCKEDGTHLLIQRKVGEIVTATKLFSRTRRKTKDKIFSQMINQRLCWCVSNN</sequence>
<organism evidence="1 2">
    <name type="scientific">Carnegiea gigantea</name>
    <dbReference type="NCBI Taxonomy" id="171969"/>
    <lineage>
        <taxon>Eukaryota</taxon>
        <taxon>Viridiplantae</taxon>
        <taxon>Streptophyta</taxon>
        <taxon>Embryophyta</taxon>
        <taxon>Tracheophyta</taxon>
        <taxon>Spermatophyta</taxon>
        <taxon>Magnoliopsida</taxon>
        <taxon>eudicotyledons</taxon>
        <taxon>Gunneridae</taxon>
        <taxon>Pentapetalae</taxon>
        <taxon>Caryophyllales</taxon>
        <taxon>Cactineae</taxon>
        <taxon>Cactaceae</taxon>
        <taxon>Cactoideae</taxon>
        <taxon>Echinocereeae</taxon>
        <taxon>Carnegiea</taxon>
    </lineage>
</organism>